<dbReference type="InterPro" id="IPR036514">
    <property type="entry name" value="SGNH_hydro_sf"/>
</dbReference>
<dbReference type="STRING" id="755172.HMPREF1863_00975"/>
<evidence type="ECO:0000313" key="2">
    <source>
        <dbReference type="EMBL" id="KXB66593.1"/>
    </source>
</evidence>
<dbReference type="OrthoDB" id="2513075at2"/>
<dbReference type="SUPFAM" id="SSF52266">
    <property type="entry name" value="SGNH hydrolase"/>
    <property type="match status" value="1"/>
</dbReference>
<dbReference type="InterPro" id="IPR013830">
    <property type="entry name" value="SGNH_hydro"/>
</dbReference>
<dbReference type="Gene3D" id="3.40.50.1110">
    <property type="entry name" value="SGNH hydrolase"/>
    <property type="match status" value="1"/>
</dbReference>
<dbReference type="PATRIC" id="fig|755172.3.peg.934"/>
<proteinExistence type="predicted"/>
<organism evidence="2 3">
    <name type="scientific">Aedoeadaptatus coxii</name>
    <dbReference type="NCBI Taxonomy" id="755172"/>
    <lineage>
        <taxon>Bacteria</taxon>
        <taxon>Bacillati</taxon>
        <taxon>Bacillota</taxon>
        <taxon>Tissierellia</taxon>
        <taxon>Tissierellales</taxon>
        <taxon>Peptoniphilaceae</taxon>
        <taxon>Aedoeadaptatus</taxon>
    </lineage>
</organism>
<evidence type="ECO:0000259" key="1">
    <source>
        <dbReference type="Pfam" id="PF13472"/>
    </source>
</evidence>
<dbReference type="Pfam" id="PF13472">
    <property type="entry name" value="Lipase_GDSL_2"/>
    <property type="match status" value="1"/>
</dbReference>
<comment type="caution">
    <text evidence="2">The sequence shown here is derived from an EMBL/GenBank/DDBJ whole genome shotgun (WGS) entry which is preliminary data.</text>
</comment>
<feature type="domain" description="SGNH hydrolase-type esterase" evidence="1">
    <location>
        <begin position="6"/>
        <end position="162"/>
    </location>
</feature>
<dbReference type="Proteomes" id="UP000070442">
    <property type="component" value="Unassembled WGS sequence"/>
</dbReference>
<sequence length="174" mass="19482">MTKIYAIGDSYVAGYGVRPGKSWVDRLEEKLQKPIVNLGVNGAWITERAEVTIPLEEDDLLIVLGGCNDLLGDGRAQDVEKAYEHFRNMARERKARVLILLPPMPSITSDELFVGMAMIESLKNKLTELYAISEGLSLDRVIARDDARFIDGIHLDEKGHELIADAVYEEILKL</sequence>
<evidence type="ECO:0000313" key="3">
    <source>
        <dbReference type="Proteomes" id="UP000070442"/>
    </source>
</evidence>
<dbReference type="AlphaFoldDB" id="A0A134AFV1"/>
<protein>
    <submittedName>
        <fullName evidence="2">GDSL-like protein</fullName>
    </submittedName>
</protein>
<gene>
    <name evidence="2" type="ORF">HMPREF1863_00975</name>
</gene>
<accession>A0A134AFV1</accession>
<keyword evidence="3" id="KW-1185">Reference proteome</keyword>
<dbReference type="EMBL" id="LSDG01000027">
    <property type="protein sequence ID" value="KXB66593.1"/>
    <property type="molecule type" value="Genomic_DNA"/>
</dbReference>
<name>A0A134AFV1_9FIRM</name>
<dbReference type="RefSeq" id="WP_068367802.1">
    <property type="nucleotide sequence ID" value="NZ_CAMYBE010000004.1"/>
</dbReference>
<reference evidence="3" key="1">
    <citation type="submission" date="2016-01" db="EMBL/GenBank/DDBJ databases">
        <authorList>
            <person name="Mitreva M."/>
            <person name="Pepin K.H."/>
            <person name="Mihindukulasuriya K.A."/>
            <person name="Fulton R."/>
            <person name="Fronick C."/>
            <person name="O'Laughlin M."/>
            <person name="Miner T."/>
            <person name="Herter B."/>
            <person name="Rosa B.A."/>
            <person name="Cordes M."/>
            <person name="Tomlinson C."/>
            <person name="Wollam A."/>
            <person name="Palsikar V.B."/>
            <person name="Mardis E.R."/>
            <person name="Wilson R.K."/>
        </authorList>
    </citation>
    <scope>NUCLEOTIDE SEQUENCE [LARGE SCALE GENOMIC DNA]</scope>
    <source>
        <strain evidence="3">DNF00729</strain>
    </source>
</reference>